<sequence>MALAWSVALNPTQTLRQHVGPGRDAQTIMSAHEHKLQYSFFNLRHGSVRLKQKGSIVLHASLGETVEDKDMDSSKEKEPSEKNDQLDSSKSTSAAGNPFVGAKISSQIAARANNMALANGKASTTSPTGYRRPDSQSPTNLNVSSSKGAASFSPRPLGSPNPIPKPLGMQTFSPKPLSTQGTSTSSPAAGTERLKGARPSVFLDSKTVGNFKEPGPKGLLDTLRQSEDKSTKFGQPFVPKNLFDEPEKLTAEDKKRFDFSFNAGQLILVFSFLTIIGVMLSTAFLVWKVGAIHYNEF</sequence>
<organism evidence="3 4">
    <name type="scientific">Ceratopteris richardii</name>
    <name type="common">Triangle waterfern</name>
    <dbReference type="NCBI Taxonomy" id="49495"/>
    <lineage>
        <taxon>Eukaryota</taxon>
        <taxon>Viridiplantae</taxon>
        <taxon>Streptophyta</taxon>
        <taxon>Embryophyta</taxon>
        <taxon>Tracheophyta</taxon>
        <taxon>Polypodiopsida</taxon>
        <taxon>Polypodiidae</taxon>
        <taxon>Polypodiales</taxon>
        <taxon>Pteridineae</taxon>
        <taxon>Pteridaceae</taxon>
        <taxon>Parkerioideae</taxon>
        <taxon>Ceratopteris</taxon>
    </lineage>
</organism>
<protein>
    <submittedName>
        <fullName evidence="3">Uncharacterized protein</fullName>
    </submittedName>
</protein>
<proteinExistence type="predicted"/>
<keyword evidence="2" id="KW-0812">Transmembrane</keyword>
<evidence type="ECO:0000313" key="4">
    <source>
        <dbReference type="Proteomes" id="UP000825935"/>
    </source>
</evidence>
<feature type="region of interest" description="Disordered" evidence="1">
    <location>
        <begin position="119"/>
        <end position="195"/>
    </location>
</feature>
<feature type="compositionally biased region" description="Polar residues" evidence="1">
    <location>
        <begin position="135"/>
        <end position="148"/>
    </location>
</feature>
<dbReference type="AlphaFoldDB" id="A0A8T2TF40"/>
<accession>A0A8T2TF40</accession>
<reference evidence="3" key="1">
    <citation type="submission" date="2021-08" db="EMBL/GenBank/DDBJ databases">
        <title>WGS assembly of Ceratopteris richardii.</title>
        <authorList>
            <person name="Marchant D.B."/>
            <person name="Chen G."/>
            <person name="Jenkins J."/>
            <person name="Shu S."/>
            <person name="Leebens-Mack J."/>
            <person name="Grimwood J."/>
            <person name="Schmutz J."/>
            <person name="Soltis P."/>
            <person name="Soltis D."/>
            <person name="Chen Z.-H."/>
        </authorList>
    </citation>
    <scope>NUCLEOTIDE SEQUENCE</scope>
    <source>
        <strain evidence="3">Whitten #5841</strain>
        <tissue evidence="3">Leaf</tissue>
    </source>
</reference>
<dbReference type="PANTHER" id="PTHR37233:SF2">
    <property type="entry name" value="TRANSMEMBRANE PROTEIN"/>
    <property type="match status" value="1"/>
</dbReference>
<feature type="compositionally biased region" description="Polar residues" evidence="1">
    <location>
        <begin position="170"/>
        <end position="188"/>
    </location>
</feature>
<dbReference type="EMBL" id="CM035419">
    <property type="protein sequence ID" value="KAH7416325.1"/>
    <property type="molecule type" value="Genomic_DNA"/>
</dbReference>
<dbReference type="GO" id="GO:0009535">
    <property type="term" value="C:chloroplast thylakoid membrane"/>
    <property type="evidence" value="ECO:0007669"/>
    <property type="project" value="TreeGrafter"/>
</dbReference>
<keyword evidence="4" id="KW-1185">Reference proteome</keyword>
<dbReference type="EMBL" id="CM035419">
    <property type="protein sequence ID" value="KAH7416324.1"/>
    <property type="molecule type" value="Genomic_DNA"/>
</dbReference>
<gene>
    <name evidence="3" type="ORF">KP509_14G086200</name>
</gene>
<feature type="region of interest" description="Disordered" evidence="1">
    <location>
        <begin position="67"/>
        <end position="98"/>
    </location>
</feature>
<comment type="caution">
    <text evidence="3">The sequence shown here is derived from an EMBL/GenBank/DDBJ whole genome shotgun (WGS) entry which is preliminary data.</text>
</comment>
<dbReference type="OrthoDB" id="1938146at2759"/>
<evidence type="ECO:0000313" key="3">
    <source>
        <dbReference type="EMBL" id="KAH7416323.1"/>
    </source>
</evidence>
<dbReference type="EMBL" id="CM035419">
    <property type="protein sequence ID" value="KAH7416323.1"/>
    <property type="molecule type" value="Genomic_DNA"/>
</dbReference>
<name>A0A8T2TF40_CERRI</name>
<feature type="transmembrane region" description="Helical" evidence="2">
    <location>
        <begin position="266"/>
        <end position="287"/>
    </location>
</feature>
<dbReference type="PANTHER" id="PTHR37233">
    <property type="entry name" value="TRANSMEMBRANE PROTEIN"/>
    <property type="match status" value="1"/>
</dbReference>
<evidence type="ECO:0000256" key="2">
    <source>
        <dbReference type="SAM" id="Phobius"/>
    </source>
</evidence>
<dbReference type="OMA" id="PFNQQKP"/>
<dbReference type="Proteomes" id="UP000825935">
    <property type="component" value="Chromosome 14"/>
</dbReference>
<evidence type="ECO:0000256" key="1">
    <source>
        <dbReference type="SAM" id="MobiDB-lite"/>
    </source>
</evidence>
<keyword evidence="2" id="KW-0472">Membrane</keyword>
<feature type="compositionally biased region" description="Basic and acidic residues" evidence="1">
    <location>
        <begin position="67"/>
        <end position="87"/>
    </location>
</feature>
<keyword evidence="2" id="KW-1133">Transmembrane helix</keyword>